<keyword evidence="2" id="KW-0805">Transcription regulation</keyword>
<protein>
    <submittedName>
        <fullName evidence="9">Uncharacterized protein</fullName>
    </submittedName>
</protein>
<proteinExistence type="predicted"/>
<feature type="compositionally biased region" description="Basic and acidic residues" evidence="6">
    <location>
        <begin position="1649"/>
        <end position="1658"/>
    </location>
</feature>
<feature type="compositionally biased region" description="Basic residues" evidence="6">
    <location>
        <begin position="1150"/>
        <end position="1164"/>
    </location>
</feature>
<dbReference type="InterPro" id="IPR011598">
    <property type="entry name" value="bHLH_dom"/>
</dbReference>
<feature type="compositionally biased region" description="Low complexity" evidence="6">
    <location>
        <begin position="837"/>
        <end position="846"/>
    </location>
</feature>
<name>A0A7M7J0D8_VARDE</name>
<dbReference type="Gene3D" id="3.30.450.20">
    <property type="entry name" value="PAS domain"/>
    <property type="match status" value="2"/>
</dbReference>
<dbReference type="SUPFAM" id="SSF55785">
    <property type="entry name" value="PYP-like sensor domain (PAS domain)"/>
    <property type="match status" value="2"/>
</dbReference>
<feature type="region of interest" description="Disordered" evidence="6">
    <location>
        <begin position="934"/>
        <end position="954"/>
    </location>
</feature>
<sequence>MCGTSTVRPPPLADGKEPIMKEKKKEKRRNSEKRKEKSRDAARCRRGKESEIFNEMLSYLPLTDEVASQLDKMSILRLTLISLRLNRFLGAAGRRSLNGDDHWLRFGKNEDALCVDPVLDLMGGFLMILMEDGESLEPIFVSDGIHTEMGLLPAELLGVSLEGFVHPCDYQELRDALADLKTTPSSEKQLQYKTLQIRMKCTITAKGRVVNIKSAAYKVVKYQLRLLKREDVTYLTAVCEPMGPFMAKLRPTKIAFFNSEVKSGDDFISQHDLRFVFKNIERLPFCFGYSQNELRGQSLYNVIHPQDMATLVDNFKELFNKGYCDTGFYRFLASRGGYCWVSTKAQLVQDTYGKPLTVHCVHSVLGDIHQPGEVLALFQKEACENHCPTSSNDVQQQQQQALCSASEELTANPTTHTQIVLVPSIESRHAVSATGSTNCYVQVCGRHEIGYPLKAAPMSVVLPPLTTQHSPTVTSPPATSLVPATAHSVPSQPQAVGLSIVHAICRCGGGNSSNSSGSSSNSSDGIVASSSSSSSSSGSGSHHVLIFAPSGPCRSDGGSLCGRPATCSTSLAPSAIGRHIGGGPSPMAGEGTPANCPLSVQSLSAAATCAAAGDLCSGQASPVAVIGQSKNNQLDNNNSSEQQQHQQHQTDCTTAAAATSQPSALSSSLSSSPSLSRTTFLARLVVNNSAAASSSGNSNSDHSYQPQSVLLQRQQQQRVAEGKQIQQQAARQVTTSVLPATSALVEACDLTTTTTSVVGASRAGRLPLLAESPTQPVRGTSPSKAHDNTISVTEAHLDAASCDGSSCTQSRFCPSLLVVADGGLARLRTVAEQQLNSSSSSAASAANTQATVNDDDDDDCGHRRRHATGTAISSNSGTAGGCSSSDNNSSDGKNNHKVSVILNHFDHEQRQADAQQQQQNQDLLSSFVTNTRLATNGRKPPAAASALHSGSNHGLTAQDCTNLELCAPLSLPPSLEQASPPPPAPECEPVDSEADCVPGLVSSVDDESSSCASTSHSNTTTTANTAVVQGNNHFSCAVLFDNGDAAPAKCESVNSVAHASSSSASLSLLLSCVRPEDSCLPNVANCSACDERELTSQVQPPKAGATSFDRALTGIDRFLSQQHQHHHYHRHHQQQQEHDQRLQEQPQQKQGHHAAKHQRHHYKQRQQQQSQRYEEPDLIAVVRGDDCDCEDEVDKWTKLWPSLLAPTTSSVLLSTSSTAARVAPTAVRNNQSSRGLAESAAAATAVETVDLGTEAQQIAASAVEPNNEDSQAISVSTSTLSVFAPRTEEMSPGFLQIKGGQVLTCEEPGLDLTHLAPTAGDSAMPLDVEFEINEIPENLFPNLLDSAGCSPLSTSPPYDDPLLGCGDLPPALLEDLSDNLQLETDNLLLPTDWPLSDSSSLDHPLNSICNGSSRSSPSTGGSTTSSQRDHATKLHESSSYGRSTTTGSAFSRSNNSTRAADAVSSCSSHCSNPGAAGQLSAKSAASTQPSTHLQISSKPMLAALLQSDLVPSSVSQKQRAMVHDWGGTTQPLPESHTLSLPQSTATAATIVTTHHPHHRQQQLNTASSVSAHLTAAVHHVGNNGSGNANSQASPKRAAPVKFVPQKVQSPLTINSLKRPLSVSQRHHHSASDQSPHRTASFTPLKRRKTLDELQPKPVDKSGSVLMKLLVNGEDLLNGYSCRVVPRQGERDDSKDSGAALGLGVLGNGKTELRSAQDFLCSLASQLDHAPASVGSDASDFCHLLSADDDILMALAAVTQE</sequence>
<feature type="compositionally biased region" description="Polar residues" evidence="6">
    <location>
        <begin position="1631"/>
        <end position="1641"/>
    </location>
</feature>
<feature type="region of interest" description="Disordered" evidence="6">
    <location>
        <begin position="1404"/>
        <end position="1493"/>
    </location>
</feature>
<evidence type="ECO:0000256" key="3">
    <source>
        <dbReference type="ARBA" id="ARBA00023125"/>
    </source>
</evidence>
<feature type="compositionally biased region" description="Polar residues" evidence="6">
    <location>
        <begin position="630"/>
        <end position="641"/>
    </location>
</feature>
<dbReference type="Pfam" id="PF08447">
    <property type="entry name" value="PAS_3"/>
    <property type="match status" value="1"/>
</dbReference>
<feature type="region of interest" description="Disordered" evidence="6">
    <location>
        <begin position="467"/>
        <end position="486"/>
    </location>
</feature>
<keyword evidence="10" id="KW-1185">Reference proteome</keyword>
<keyword evidence="4" id="KW-0804">Transcription</keyword>
<feature type="compositionally biased region" description="Polar residues" evidence="6">
    <location>
        <begin position="1480"/>
        <end position="1493"/>
    </location>
</feature>
<feature type="region of interest" description="Disordered" evidence="6">
    <location>
        <begin position="1579"/>
        <end position="1658"/>
    </location>
</feature>
<dbReference type="GO" id="GO:0000977">
    <property type="term" value="F:RNA polymerase II transcription regulatory region sequence-specific DNA binding"/>
    <property type="evidence" value="ECO:0007669"/>
    <property type="project" value="TreeGrafter"/>
</dbReference>
<evidence type="ECO:0000313" key="10">
    <source>
        <dbReference type="Proteomes" id="UP000594260"/>
    </source>
</evidence>
<dbReference type="RefSeq" id="XP_022644150.1">
    <property type="nucleotide sequence ID" value="XM_022788415.1"/>
</dbReference>
<dbReference type="GO" id="GO:0045944">
    <property type="term" value="P:positive regulation of transcription by RNA polymerase II"/>
    <property type="evidence" value="ECO:0007669"/>
    <property type="project" value="UniProtKB-ARBA"/>
</dbReference>
<feature type="compositionally biased region" description="Basic and acidic residues" evidence="6">
    <location>
        <begin position="1427"/>
        <end position="1436"/>
    </location>
</feature>
<dbReference type="PROSITE" id="PS50112">
    <property type="entry name" value="PAS"/>
    <property type="match status" value="1"/>
</dbReference>
<keyword evidence="5" id="KW-0539">Nucleus</keyword>
<dbReference type="GO" id="GO:0000981">
    <property type="term" value="F:DNA-binding transcription factor activity, RNA polymerase II-specific"/>
    <property type="evidence" value="ECO:0007669"/>
    <property type="project" value="TreeGrafter"/>
</dbReference>
<dbReference type="GO" id="GO:0071456">
    <property type="term" value="P:cellular response to hypoxia"/>
    <property type="evidence" value="ECO:0007669"/>
    <property type="project" value="TreeGrafter"/>
</dbReference>
<feature type="domain" description="BHLH" evidence="8">
    <location>
        <begin position="33"/>
        <end position="86"/>
    </location>
</feature>
<dbReference type="InParanoid" id="A0A7M7J0D8"/>
<dbReference type="CDD" id="cd00130">
    <property type="entry name" value="PAS"/>
    <property type="match status" value="1"/>
</dbReference>
<accession>A0A7M7J0D8</accession>
<evidence type="ECO:0000256" key="2">
    <source>
        <dbReference type="ARBA" id="ARBA00023015"/>
    </source>
</evidence>
<dbReference type="InterPro" id="IPR000014">
    <property type="entry name" value="PAS"/>
</dbReference>
<dbReference type="RefSeq" id="XP_022644151.1">
    <property type="nucleotide sequence ID" value="XM_022788416.1"/>
</dbReference>
<feature type="compositionally biased region" description="Basic residues" evidence="6">
    <location>
        <begin position="1123"/>
        <end position="1133"/>
    </location>
</feature>
<dbReference type="GO" id="GO:0005634">
    <property type="term" value="C:nucleus"/>
    <property type="evidence" value="ECO:0007669"/>
    <property type="project" value="UniProtKB-SubCell"/>
</dbReference>
<feature type="compositionally biased region" description="Low complexity" evidence="6">
    <location>
        <begin position="512"/>
        <end position="541"/>
    </location>
</feature>
<evidence type="ECO:0000256" key="4">
    <source>
        <dbReference type="ARBA" id="ARBA00023163"/>
    </source>
</evidence>
<feature type="compositionally biased region" description="Polar residues" evidence="6">
    <location>
        <begin position="1606"/>
        <end position="1615"/>
    </location>
</feature>
<evidence type="ECO:0000256" key="6">
    <source>
        <dbReference type="SAM" id="MobiDB-lite"/>
    </source>
</evidence>
<dbReference type="PROSITE" id="PS50888">
    <property type="entry name" value="BHLH"/>
    <property type="match status" value="1"/>
</dbReference>
<reference evidence="9" key="1">
    <citation type="submission" date="2021-01" db="UniProtKB">
        <authorList>
            <consortium name="EnsemblMetazoa"/>
        </authorList>
    </citation>
    <scope>IDENTIFICATION</scope>
</reference>
<dbReference type="KEGG" id="vde:111243201"/>
<evidence type="ECO:0000256" key="5">
    <source>
        <dbReference type="ARBA" id="ARBA00023242"/>
    </source>
</evidence>
<dbReference type="GeneID" id="111243201"/>
<feature type="region of interest" description="Disordered" evidence="6">
    <location>
        <begin position="835"/>
        <end position="895"/>
    </location>
</feature>
<feature type="region of interest" description="Disordered" evidence="6">
    <location>
        <begin position="972"/>
        <end position="992"/>
    </location>
</feature>
<dbReference type="CDD" id="cd11433">
    <property type="entry name" value="bHLH-PAS_HIF"/>
    <property type="match status" value="1"/>
</dbReference>
<comment type="subcellular location">
    <subcellularLocation>
        <location evidence="1">Nucleus</location>
    </subcellularLocation>
</comment>
<dbReference type="EnsemblMetazoa" id="XM_022788416">
    <property type="protein sequence ID" value="XP_022644151"/>
    <property type="gene ID" value="LOC111243201"/>
</dbReference>
<dbReference type="Pfam" id="PF23171">
    <property type="entry name" value="bHLH_HIF1A"/>
    <property type="match status" value="1"/>
</dbReference>
<feature type="compositionally biased region" description="Polar residues" evidence="6">
    <location>
        <begin position="467"/>
        <end position="478"/>
    </location>
</feature>
<feature type="compositionally biased region" description="Low complexity" evidence="6">
    <location>
        <begin position="1579"/>
        <end position="1590"/>
    </location>
</feature>
<dbReference type="InterPro" id="IPR035965">
    <property type="entry name" value="PAS-like_dom_sf"/>
</dbReference>
<evidence type="ECO:0000259" key="8">
    <source>
        <dbReference type="PROSITE" id="PS50888"/>
    </source>
</evidence>
<feature type="region of interest" description="Disordered" evidence="6">
    <location>
        <begin position="1121"/>
        <end position="1173"/>
    </location>
</feature>
<organism evidence="9 10">
    <name type="scientific">Varroa destructor</name>
    <name type="common">Honeybee mite</name>
    <dbReference type="NCBI Taxonomy" id="109461"/>
    <lineage>
        <taxon>Eukaryota</taxon>
        <taxon>Metazoa</taxon>
        <taxon>Ecdysozoa</taxon>
        <taxon>Arthropoda</taxon>
        <taxon>Chelicerata</taxon>
        <taxon>Arachnida</taxon>
        <taxon>Acari</taxon>
        <taxon>Parasitiformes</taxon>
        <taxon>Mesostigmata</taxon>
        <taxon>Gamasina</taxon>
        <taxon>Dermanyssoidea</taxon>
        <taxon>Varroidae</taxon>
        <taxon>Varroa</taxon>
    </lineage>
</organism>
<dbReference type="PANTHER" id="PTHR23043:SF17">
    <property type="entry name" value="PROTEIN SIMILAR"/>
    <property type="match status" value="1"/>
</dbReference>
<feature type="compositionally biased region" description="Low complexity" evidence="6">
    <location>
        <begin position="642"/>
        <end position="673"/>
    </location>
</feature>
<feature type="compositionally biased region" description="Low complexity" evidence="6">
    <location>
        <begin position="1437"/>
        <end position="1448"/>
    </location>
</feature>
<feature type="domain" description="PAS" evidence="7">
    <location>
        <begin position="287"/>
        <end position="322"/>
    </location>
</feature>
<dbReference type="Proteomes" id="UP000594260">
    <property type="component" value="Unplaced"/>
</dbReference>
<feature type="region of interest" description="Disordered" evidence="6">
    <location>
        <begin position="630"/>
        <end position="673"/>
    </location>
</feature>
<evidence type="ECO:0000256" key="1">
    <source>
        <dbReference type="ARBA" id="ARBA00004123"/>
    </source>
</evidence>
<dbReference type="InterPro" id="IPR013655">
    <property type="entry name" value="PAS_fold_3"/>
</dbReference>
<feature type="compositionally biased region" description="Basic and acidic residues" evidence="6">
    <location>
        <begin position="33"/>
        <end position="43"/>
    </location>
</feature>
<feature type="compositionally biased region" description="Basic and acidic residues" evidence="6">
    <location>
        <begin position="14"/>
        <end position="23"/>
    </location>
</feature>
<feature type="compositionally biased region" description="Low complexity" evidence="6">
    <location>
        <begin position="1404"/>
        <end position="1426"/>
    </location>
</feature>
<evidence type="ECO:0000313" key="9">
    <source>
        <dbReference type="EnsemblMetazoa" id="XP_022644151"/>
    </source>
</evidence>
<feature type="region of interest" description="Disordered" evidence="6">
    <location>
        <begin position="511"/>
        <end position="541"/>
    </location>
</feature>
<dbReference type="EnsemblMetazoa" id="XM_022788415">
    <property type="protein sequence ID" value="XP_022644150"/>
    <property type="gene ID" value="LOC111243201"/>
</dbReference>
<dbReference type="OrthoDB" id="6021714at2759"/>
<keyword evidence="3" id="KW-0238">DNA-binding</keyword>
<evidence type="ECO:0000259" key="7">
    <source>
        <dbReference type="PROSITE" id="PS50112"/>
    </source>
</evidence>
<feature type="compositionally biased region" description="Polar residues" evidence="6">
    <location>
        <begin position="1449"/>
        <end position="1471"/>
    </location>
</feature>
<dbReference type="GO" id="GO:0046983">
    <property type="term" value="F:protein dimerization activity"/>
    <property type="evidence" value="ECO:0007669"/>
    <property type="project" value="InterPro"/>
</dbReference>
<feature type="region of interest" description="Disordered" evidence="6">
    <location>
        <begin position="1"/>
        <end position="43"/>
    </location>
</feature>
<dbReference type="PANTHER" id="PTHR23043">
    <property type="entry name" value="HYPOXIA-INDUCIBLE FACTOR 1 ALPHA"/>
    <property type="match status" value="1"/>
</dbReference>